<reference evidence="2 3" key="1">
    <citation type="submission" date="2019-05" db="EMBL/GenBank/DDBJ databases">
        <authorList>
            <consortium name="Pathogen Informatics"/>
        </authorList>
    </citation>
    <scope>NUCLEOTIDE SEQUENCE [LARGE SCALE GENOMIC DNA]</scope>
    <source>
        <strain evidence="2 3">NCTC13032</strain>
    </source>
</reference>
<dbReference type="InterPro" id="IPR036249">
    <property type="entry name" value="Thioredoxin-like_sf"/>
</dbReference>
<evidence type="ECO:0000313" key="2">
    <source>
        <dbReference type="EMBL" id="VTP73013.1"/>
    </source>
</evidence>
<dbReference type="GO" id="GO:0006559">
    <property type="term" value="P:L-phenylalanine catabolic process"/>
    <property type="evidence" value="ECO:0007669"/>
    <property type="project" value="TreeGrafter"/>
</dbReference>
<feature type="domain" description="GST N-terminal" evidence="1">
    <location>
        <begin position="19"/>
        <end position="100"/>
    </location>
</feature>
<dbReference type="EMBL" id="LR590464">
    <property type="protein sequence ID" value="VTP73013.1"/>
    <property type="molecule type" value="Genomic_DNA"/>
</dbReference>
<dbReference type="Pfam" id="PF14834">
    <property type="entry name" value="GST_C_4"/>
    <property type="match status" value="1"/>
</dbReference>
<dbReference type="Proteomes" id="UP000310719">
    <property type="component" value="Chromosome"/>
</dbReference>
<dbReference type="Pfam" id="PF13409">
    <property type="entry name" value="GST_N_2"/>
    <property type="match status" value="1"/>
</dbReference>
<dbReference type="InterPro" id="IPR004045">
    <property type="entry name" value="Glutathione_S-Trfase_N"/>
</dbReference>
<dbReference type="GO" id="GO:0004364">
    <property type="term" value="F:glutathione transferase activity"/>
    <property type="evidence" value="ECO:0007669"/>
    <property type="project" value="TreeGrafter"/>
</dbReference>
<dbReference type="SUPFAM" id="SSF52833">
    <property type="entry name" value="Thioredoxin-like"/>
    <property type="match status" value="1"/>
</dbReference>
<name>A0A4V6JK58_9ENTR</name>
<dbReference type="Gene3D" id="1.20.1050.10">
    <property type="match status" value="1"/>
</dbReference>
<gene>
    <name evidence="2" type="primary">yfcF</name>
    <name evidence="2" type="ORF">NCTC13032_05203</name>
</gene>
<organism evidence="2 3">
    <name type="scientific">Leclercia adecarboxylata</name>
    <dbReference type="NCBI Taxonomy" id="83655"/>
    <lineage>
        <taxon>Bacteria</taxon>
        <taxon>Pseudomonadati</taxon>
        <taxon>Pseudomonadota</taxon>
        <taxon>Gammaproteobacteria</taxon>
        <taxon>Enterobacterales</taxon>
        <taxon>Enterobacteriaceae</taxon>
        <taxon>Leclercia</taxon>
    </lineage>
</organism>
<dbReference type="PROSITE" id="PS50404">
    <property type="entry name" value="GST_NTER"/>
    <property type="match status" value="1"/>
</dbReference>
<dbReference type="GO" id="GO:0016034">
    <property type="term" value="F:maleylacetoacetate isomerase activity"/>
    <property type="evidence" value="ECO:0007669"/>
    <property type="project" value="TreeGrafter"/>
</dbReference>
<dbReference type="PANTHER" id="PTHR42673">
    <property type="entry name" value="MALEYLACETOACETATE ISOMERASE"/>
    <property type="match status" value="1"/>
</dbReference>
<dbReference type="SFLD" id="SFLDG00358">
    <property type="entry name" value="Main_(cytGST)"/>
    <property type="match status" value="1"/>
</dbReference>
<protein>
    <submittedName>
        <fullName evidence="2">Uncharacterized GST-like protein yfcF</fullName>
    </submittedName>
</protein>
<sequence length="227" mass="25935">MDINHHPKRYEDLMSQPAITLWSDADYYSPYVMSVYVALAEKGLPFTLKTVDLSRGENRQPHWRGYALTRRVPVLENDGFALSESSAITEYLEEHFAPPEWERIYPLDLQKRARARQIQAWLRSDLVPIREERSTDVVFGGVKKPALSETAQRAANQLYDIAASLLAHGQQNLFGEWCIADADLALMLNRLVLNGDDVPQQLVDYANFQWQRASIQRYVALSAKRAG</sequence>
<dbReference type="SFLD" id="SFLDS00019">
    <property type="entry name" value="Glutathione_Transferase_(cytos"/>
    <property type="match status" value="1"/>
</dbReference>
<evidence type="ECO:0000313" key="3">
    <source>
        <dbReference type="Proteomes" id="UP000310719"/>
    </source>
</evidence>
<accession>A0A4V6JK58</accession>
<dbReference type="SUPFAM" id="SSF47616">
    <property type="entry name" value="GST C-terminal domain-like"/>
    <property type="match status" value="1"/>
</dbReference>
<dbReference type="CDD" id="cd03195">
    <property type="entry name" value="GST_C_4"/>
    <property type="match status" value="1"/>
</dbReference>
<dbReference type="AlphaFoldDB" id="A0A4V6JK58"/>
<dbReference type="STRING" id="83655.APT61_06770"/>
<dbReference type="InterPro" id="IPR034338">
    <property type="entry name" value="GST_4_C"/>
</dbReference>
<dbReference type="Gene3D" id="3.40.30.10">
    <property type="entry name" value="Glutaredoxin"/>
    <property type="match status" value="1"/>
</dbReference>
<dbReference type="GO" id="GO:0006749">
    <property type="term" value="P:glutathione metabolic process"/>
    <property type="evidence" value="ECO:0007669"/>
    <property type="project" value="TreeGrafter"/>
</dbReference>
<dbReference type="InterPro" id="IPR036282">
    <property type="entry name" value="Glutathione-S-Trfase_C_sf"/>
</dbReference>
<evidence type="ECO:0000259" key="1">
    <source>
        <dbReference type="PROSITE" id="PS50404"/>
    </source>
</evidence>
<dbReference type="PANTHER" id="PTHR42673:SF21">
    <property type="entry name" value="GLUTATHIONE S-TRANSFERASE YFCF"/>
    <property type="match status" value="1"/>
</dbReference>
<dbReference type="NCBIfam" id="NF011693">
    <property type="entry name" value="PRK15113.1"/>
    <property type="match status" value="1"/>
</dbReference>
<proteinExistence type="predicted"/>
<dbReference type="InterPro" id="IPR040079">
    <property type="entry name" value="Glutathione_S-Trfase"/>
</dbReference>